<dbReference type="Gene3D" id="3.40.50.410">
    <property type="entry name" value="von Willebrand factor, type A domain"/>
    <property type="match status" value="1"/>
</dbReference>
<dbReference type="InParanoid" id="A0A803TLD3"/>
<sequence length="898" mass="98281">MLFARAILLLLGMGAVNGFHPNHESGDLDPGDFTDTDITEKGILKAVSWFMETSPIPGKFPKAPGELADKNSTELFKAYFEADVSPDRFVKALEEIVKGNNQVEVDNGEDSSYFFHCGEIAKSIAQLRALRKAMLVSLEEPVTLAGLESARLNAGKALHVLQKFYSNTNWVEMGNDDIYEFLINEDSNVTVPIAPASIATCKDCVKNISGVYTCVDNILVKDMLVSGYKISATCKTKPQGQCGHGGKNDTTQDTYPTGGINKETSDPKLSPHAHLHKKAAELAIQATKNFFVEGDASLLTMVDQEIFRKFFNLKGYSLVFVIDTTSSMADDIAQVKEKSIQLIQKFSTLPDAPFNYIVVPFNDPDYGPAFKTQNVSELKNYISNLTVAGGGGDCPEMSLSGLKLALDESLPSSKIYSFTDASAKDEHLKEQVKIKIDATLSEVNYLLTGTCSKRKRGSVTKRIARASERGYENIYEEIATYSGGFYVLTTKPELSRVLGVMELSLNAAPVKVTQARLDGTRFSFPVDETLTEITVSVKNMRSSRFSMTIRTPSGATARNTKTLIDTTNHKIVKVSPIQERGSWTVTVSPSSSYEVEIGGKSLLDFSYQIMQKQRDYMLPIQGRPIKGSSYAISLKMLGDAKGVKVKHLVSISERGTARSVPLNQTSDALGNVLAIATLPFDSSMSLLKVEGLSPNNLPFSRVSSSPIRTESVEVLPLPGQKGTMSPGETLRLSVVVVNDGTPASFSFKVWDDRSFLRSFSPKSSFLRTGQNITLTATFEAPVRQDKFVSSIATFTAESSTAQNYLKLPIAVITETALETDITPPGYNLMQLKMPCAEDSQNQPECFRHIWRMTFSVKDDHSDVNVKVNPNPTGVSCHPAGTDGDKDVICDYKFVSLCS</sequence>
<dbReference type="SUPFAM" id="SSF53300">
    <property type="entry name" value="vWA-like"/>
    <property type="match status" value="1"/>
</dbReference>
<feature type="domain" description="VWA7 Ig-like" evidence="8">
    <location>
        <begin position="717"/>
        <end position="812"/>
    </location>
</feature>
<dbReference type="Pfam" id="PF23560">
    <property type="entry name" value="GBD_Hemicentin"/>
    <property type="match status" value="1"/>
</dbReference>
<feature type="region of interest" description="Disordered" evidence="5">
    <location>
        <begin position="238"/>
        <end position="271"/>
    </location>
</feature>
<dbReference type="GO" id="GO:0005576">
    <property type="term" value="C:extracellular region"/>
    <property type="evidence" value="ECO:0007669"/>
    <property type="project" value="UniProtKB-SubCell"/>
</dbReference>
<dbReference type="InterPro" id="IPR056862">
    <property type="entry name" value="VWA7_N"/>
</dbReference>
<dbReference type="Bgee" id="ENSACAG00000028692">
    <property type="expression patterns" value="Expressed in liver and 2 other cell types or tissues"/>
</dbReference>
<evidence type="ECO:0000259" key="7">
    <source>
        <dbReference type="Pfam" id="PF23560"/>
    </source>
</evidence>
<evidence type="ECO:0000256" key="6">
    <source>
        <dbReference type="SAM" id="SignalP"/>
    </source>
</evidence>
<dbReference type="InterPro" id="IPR057615">
    <property type="entry name" value="Ig_VWA7"/>
</dbReference>
<reference evidence="11" key="2">
    <citation type="submission" date="2025-08" db="UniProtKB">
        <authorList>
            <consortium name="Ensembl"/>
        </authorList>
    </citation>
    <scope>IDENTIFICATION</scope>
</reference>
<evidence type="ECO:0008006" key="13">
    <source>
        <dbReference type="Google" id="ProtNLM"/>
    </source>
</evidence>
<organism evidence="11 12">
    <name type="scientific">Anolis carolinensis</name>
    <name type="common">Green anole</name>
    <name type="synonym">American chameleon</name>
    <dbReference type="NCBI Taxonomy" id="28377"/>
    <lineage>
        <taxon>Eukaryota</taxon>
        <taxon>Metazoa</taxon>
        <taxon>Chordata</taxon>
        <taxon>Craniata</taxon>
        <taxon>Vertebrata</taxon>
        <taxon>Euteleostomi</taxon>
        <taxon>Lepidosauria</taxon>
        <taxon>Squamata</taxon>
        <taxon>Bifurcata</taxon>
        <taxon>Unidentata</taxon>
        <taxon>Episquamata</taxon>
        <taxon>Toxicofera</taxon>
        <taxon>Iguania</taxon>
        <taxon>Dactyloidae</taxon>
        <taxon>Anolis</taxon>
    </lineage>
</organism>
<feature type="chain" id="PRO_5032744060" description="VWFA domain-containing protein" evidence="6">
    <location>
        <begin position="19"/>
        <end position="898"/>
    </location>
</feature>
<evidence type="ECO:0000256" key="1">
    <source>
        <dbReference type="ARBA" id="ARBA00004613"/>
    </source>
</evidence>
<reference evidence="11 12" key="1">
    <citation type="submission" date="2009-12" db="EMBL/GenBank/DDBJ databases">
        <title>The Genome Sequence of Anolis carolinensis (Green Anole Lizard).</title>
        <authorList>
            <consortium name="The Genome Sequencing Platform"/>
            <person name="Di Palma F."/>
            <person name="Alfoldi J."/>
            <person name="Heiman D."/>
            <person name="Young S."/>
            <person name="Grabherr M."/>
            <person name="Johnson J."/>
            <person name="Lander E.S."/>
            <person name="Lindblad-Toh K."/>
        </authorList>
    </citation>
    <scope>NUCLEOTIDE SEQUENCE [LARGE SCALE GENOMIC DNA]</scope>
    <source>
        <strain evidence="11 12">JBL SC #1</strain>
    </source>
</reference>
<reference evidence="11" key="3">
    <citation type="submission" date="2025-09" db="UniProtKB">
        <authorList>
            <consortium name="Ensembl"/>
        </authorList>
    </citation>
    <scope>IDENTIFICATION</scope>
</reference>
<dbReference type="InterPro" id="IPR036465">
    <property type="entry name" value="vWFA_dom_sf"/>
</dbReference>
<dbReference type="Pfam" id="PF25107">
    <property type="entry name" value="VWA7_N"/>
    <property type="match status" value="1"/>
</dbReference>
<proteinExistence type="predicted"/>
<dbReference type="InterPro" id="IPR056475">
    <property type="entry name" value="GBD_Hemicentin/VWA7"/>
</dbReference>
<evidence type="ECO:0000313" key="11">
    <source>
        <dbReference type="Ensembl" id="ENSACAP00000036023.1"/>
    </source>
</evidence>
<feature type="domain" description="Hemicentin-1-like von Willebrand factor A" evidence="9">
    <location>
        <begin position="317"/>
        <end position="491"/>
    </location>
</feature>
<evidence type="ECO:0000259" key="8">
    <source>
        <dbReference type="Pfam" id="PF23619"/>
    </source>
</evidence>
<dbReference type="InterPro" id="IPR052577">
    <property type="entry name" value="VWA7"/>
</dbReference>
<keyword evidence="3 6" id="KW-0732">Signal</keyword>
<dbReference type="PANTHER" id="PTHR14905">
    <property type="entry name" value="NG37"/>
    <property type="match status" value="1"/>
</dbReference>
<dbReference type="Pfam" id="PF25106">
    <property type="entry name" value="VWA_4"/>
    <property type="match status" value="1"/>
</dbReference>
<feature type="domain" description="VWA7 N-terminal" evidence="10">
    <location>
        <begin position="73"/>
        <end position="291"/>
    </location>
</feature>
<evidence type="ECO:0000256" key="3">
    <source>
        <dbReference type="ARBA" id="ARBA00022729"/>
    </source>
</evidence>
<dbReference type="AlphaFoldDB" id="A0A803TLD3"/>
<dbReference type="Proteomes" id="UP000001646">
    <property type="component" value="Chromosome 2"/>
</dbReference>
<dbReference type="PANTHER" id="PTHR14905:SF21">
    <property type="entry name" value="VWFA DOMAIN-CONTAINING PROTEIN"/>
    <property type="match status" value="1"/>
</dbReference>
<evidence type="ECO:0000256" key="4">
    <source>
        <dbReference type="ARBA" id="ARBA00023180"/>
    </source>
</evidence>
<feature type="signal peptide" evidence="6">
    <location>
        <begin position="1"/>
        <end position="18"/>
    </location>
</feature>
<dbReference type="InterPro" id="IPR056861">
    <property type="entry name" value="HMCN1-like_VWA"/>
</dbReference>
<protein>
    <recommendedName>
        <fullName evidence="13">VWFA domain-containing protein</fullName>
    </recommendedName>
</protein>
<accession>A0A803TLD3</accession>
<evidence type="ECO:0000256" key="5">
    <source>
        <dbReference type="SAM" id="MobiDB-lite"/>
    </source>
</evidence>
<keyword evidence="2" id="KW-0964">Secreted</keyword>
<comment type="subcellular location">
    <subcellularLocation>
        <location evidence="1">Secreted</location>
    </subcellularLocation>
</comment>
<dbReference type="GeneTree" id="ENSGT00390000011517"/>
<name>A0A803TLD3_ANOCA</name>
<keyword evidence="4" id="KW-0325">Glycoprotein</keyword>
<dbReference type="Pfam" id="PF23619">
    <property type="entry name" value="Ig_VWA7"/>
    <property type="match status" value="1"/>
</dbReference>
<feature type="domain" description="Hemicentin/VWA7 galactose-binding" evidence="7">
    <location>
        <begin position="514"/>
        <end position="601"/>
    </location>
</feature>
<evidence type="ECO:0000259" key="9">
    <source>
        <dbReference type="Pfam" id="PF25106"/>
    </source>
</evidence>
<evidence type="ECO:0000256" key="2">
    <source>
        <dbReference type="ARBA" id="ARBA00022525"/>
    </source>
</evidence>
<keyword evidence="12" id="KW-1185">Reference proteome</keyword>
<evidence type="ECO:0000313" key="12">
    <source>
        <dbReference type="Proteomes" id="UP000001646"/>
    </source>
</evidence>
<evidence type="ECO:0000259" key="10">
    <source>
        <dbReference type="Pfam" id="PF25107"/>
    </source>
</evidence>
<dbReference type="Ensembl" id="ENSACAT00000056362.1">
    <property type="protein sequence ID" value="ENSACAP00000036023.1"/>
    <property type="gene ID" value="ENSACAG00000028692.2"/>
</dbReference>